<evidence type="ECO:0000259" key="2">
    <source>
        <dbReference type="PROSITE" id="PS50234"/>
    </source>
</evidence>
<sequence>MTGGIGYAVASTATAEGTTGDLTVQPSISKYVKKVPGGDGDQYELHLTASGDRVAAAPADIVIVADKSLSMKDDGRDTNSKKAVKELAEKLLTEQNKGLPGNQQTLMAVVTFSTNAQLQQGFTTDAQEITSAMTQPPDGGTNWEAALAQANKLSSGRQGVKKYIIFLSDGDPTYRITSRSACFSSYDWHIQSDYSTEESCTAAGDGHWDQQYGYQWYPYQWLTDPDDTVSGVHGQGDDDKYGFNYEAAVTEANERGDAALYVVKTSADAKKMSDFANDAHAETGKEYDGTDAKNLTDAFNAIYTSITSTATVNVFSISDTLSKWVDPVDFAGVSSGSDIDITKYVTARNGGAKLTGYRAVYNVDSRTVTVTFNEKNGITAGKSDHIDIFFKIKPSDAAYSDYATKRTYPNVGEAGTGQTSADQQGYYSNDDAQMSYCALLNVNGTRTCGSTQTVKTIKYRHPVVQVQLGSIDITKRWSDGPDKHAKDPVTVQLQRSAGGKAENVGVPITLNTGNEWKAHVDGLLPGYTYTVVETSKNNRYGVTYQYGNGSSTTGVKLTKQMVWDDAGTLSATITNTLETASLSKEAIKVKKVIDGRDWRDSDKFKFTLTPDEKGNPMPVECAEQNPCTVTVGNGSDHTGTFGDITYEAGTQQYHYTVTEQAGTAPAMHYSQARYEIVVSVTKTQDGTWVANVSTITKVSDDNGGTDNEDIASDQPMTFTNKYTAVASLPLTGGATARTWLLTSGSLGVLALLLLVGLAVRKSGASLI</sequence>
<dbReference type="Pfam" id="PF13519">
    <property type="entry name" value="VWA_2"/>
    <property type="match status" value="1"/>
</dbReference>
<feature type="transmembrane region" description="Helical" evidence="1">
    <location>
        <begin position="739"/>
        <end position="759"/>
    </location>
</feature>
<dbReference type="CDD" id="cd00198">
    <property type="entry name" value="vWFA"/>
    <property type="match status" value="1"/>
</dbReference>
<evidence type="ECO:0000313" key="3">
    <source>
        <dbReference type="EMBL" id="MFK3576724.1"/>
    </source>
</evidence>
<reference evidence="3 4" key="1">
    <citation type="submission" date="2022-09" db="EMBL/GenBank/DDBJ databases">
        <title>Genome sequencing of four strains from tibetan pig.</title>
        <authorList>
            <person name="Feng J."/>
        </authorList>
    </citation>
    <scope>NUCLEOTIDE SEQUENCE [LARGE SCALE GENOMIC DNA]</scope>
    <source>
        <strain evidence="3 4">11-1-1</strain>
    </source>
</reference>
<dbReference type="InterPro" id="IPR036465">
    <property type="entry name" value="vWFA_dom_sf"/>
</dbReference>
<dbReference type="InterPro" id="IPR038174">
    <property type="entry name" value="Strep_pil_link_sf"/>
</dbReference>
<dbReference type="RefSeq" id="WP_404441499.1">
    <property type="nucleotide sequence ID" value="NZ_JAOQBW010000005.1"/>
</dbReference>
<dbReference type="PROSITE" id="PS50234">
    <property type="entry name" value="VWFA"/>
    <property type="match status" value="1"/>
</dbReference>
<accession>A0ABW8KQQ6</accession>
<dbReference type="Gene3D" id="3.40.50.410">
    <property type="entry name" value="von Willebrand factor, type A domain"/>
    <property type="match status" value="1"/>
</dbReference>
<keyword evidence="4" id="KW-1185">Reference proteome</keyword>
<dbReference type="Gene3D" id="2.60.40.3050">
    <property type="match status" value="1"/>
</dbReference>
<dbReference type="SUPFAM" id="SSF53300">
    <property type="entry name" value="vWA-like"/>
    <property type="match status" value="1"/>
</dbReference>
<dbReference type="Proteomes" id="UP001620273">
    <property type="component" value="Unassembled WGS sequence"/>
</dbReference>
<dbReference type="InterPro" id="IPR002035">
    <property type="entry name" value="VWF_A"/>
</dbReference>
<dbReference type="SMART" id="SM00327">
    <property type="entry name" value="VWA"/>
    <property type="match status" value="1"/>
</dbReference>
<name>A0ABW8KQQ6_9BIFI</name>
<dbReference type="InterPro" id="IPR055384">
    <property type="entry name" value="DUF7604"/>
</dbReference>
<keyword evidence="1" id="KW-0472">Membrane</keyword>
<dbReference type="EMBL" id="JAOQBW010000005">
    <property type="protein sequence ID" value="MFK3576724.1"/>
    <property type="molecule type" value="Genomic_DNA"/>
</dbReference>
<dbReference type="InterPro" id="IPR022464">
    <property type="entry name" value="Strep_pil_isopept_link"/>
</dbReference>
<keyword evidence="1" id="KW-1133">Transmembrane helix</keyword>
<protein>
    <submittedName>
        <fullName evidence="3">VWA domain-containing protein</fullName>
    </submittedName>
</protein>
<evidence type="ECO:0000256" key="1">
    <source>
        <dbReference type="SAM" id="Phobius"/>
    </source>
</evidence>
<dbReference type="InterPro" id="IPR008454">
    <property type="entry name" value="Collagen-bd_Cna-like_B-typ_dom"/>
</dbReference>
<dbReference type="Pfam" id="PF05738">
    <property type="entry name" value="Cna_B"/>
    <property type="match status" value="1"/>
</dbReference>
<dbReference type="Pfam" id="PF12892">
    <property type="entry name" value="FctA"/>
    <property type="match status" value="1"/>
</dbReference>
<comment type="caution">
    <text evidence="3">The sequence shown here is derived from an EMBL/GenBank/DDBJ whole genome shotgun (WGS) entry which is preliminary data.</text>
</comment>
<keyword evidence="1" id="KW-0812">Transmembrane</keyword>
<organism evidence="3 4">
    <name type="scientific">Bifidobacterium thermacidophilum</name>
    <dbReference type="NCBI Taxonomy" id="246618"/>
    <lineage>
        <taxon>Bacteria</taxon>
        <taxon>Bacillati</taxon>
        <taxon>Actinomycetota</taxon>
        <taxon>Actinomycetes</taxon>
        <taxon>Bifidobacteriales</taxon>
        <taxon>Bifidobacteriaceae</taxon>
        <taxon>Bifidobacterium</taxon>
    </lineage>
</organism>
<dbReference type="SUPFAM" id="SSF49478">
    <property type="entry name" value="Cna protein B-type domain"/>
    <property type="match status" value="1"/>
</dbReference>
<feature type="domain" description="VWFA" evidence="2">
    <location>
        <begin position="60"/>
        <end position="173"/>
    </location>
</feature>
<evidence type="ECO:0000313" key="4">
    <source>
        <dbReference type="Proteomes" id="UP001620273"/>
    </source>
</evidence>
<dbReference type="Pfam" id="PF24558">
    <property type="entry name" value="DUF7604"/>
    <property type="match status" value="1"/>
</dbReference>
<gene>
    <name evidence="3" type="ORF">OCH74_07675</name>
</gene>
<proteinExistence type="predicted"/>
<dbReference type="Gene3D" id="2.60.40.1140">
    <property type="entry name" value="Collagen-binding surface protein Cna, B-type domain"/>
    <property type="match status" value="1"/>
</dbReference>